<proteinExistence type="predicted"/>
<protein>
    <submittedName>
        <fullName evidence="1">Histidine kinase</fullName>
    </submittedName>
</protein>
<gene>
    <name evidence="1" type="ORF">SAMEA3729809_03674</name>
</gene>
<dbReference type="GO" id="GO:0016301">
    <property type="term" value="F:kinase activity"/>
    <property type="evidence" value="ECO:0007669"/>
    <property type="project" value="UniProtKB-KW"/>
</dbReference>
<reference evidence="1 2" key="1">
    <citation type="submission" date="2018-08" db="EMBL/GenBank/DDBJ databases">
        <authorList>
            <consortium name="Pathogen Informatics"/>
        </authorList>
    </citation>
    <scope>NUCLEOTIDE SEQUENCE [LARGE SCALE GENOMIC DNA]</scope>
    <source>
        <strain evidence="1 2">EuSCAPE_TR218</strain>
    </source>
</reference>
<organism evidence="1 2">
    <name type="scientific">Klebsiella variicola</name>
    <dbReference type="NCBI Taxonomy" id="244366"/>
    <lineage>
        <taxon>Bacteria</taxon>
        <taxon>Pseudomonadati</taxon>
        <taxon>Pseudomonadota</taxon>
        <taxon>Gammaproteobacteria</taxon>
        <taxon>Enterobacterales</taxon>
        <taxon>Enterobacteriaceae</taxon>
        <taxon>Klebsiella/Raoultella group</taxon>
        <taxon>Klebsiella</taxon>
        <taxon>Klebsiella pneumoniae complex</taxon>
    </lineage>
</organism>
<dbReference type="EMBL" id="UKAS01000011">
    <property type="protein sequence ID" value="SXF96582.1"/>
    <property type="molecule type" value="Genomic_DNA"/>
</dbReference>
<dbReference type="SUPFAM" id="SSF55874">
    <property type="entry name" value="ATPase domain of HSP90 chaperone/DNA topoisomerase II/histidine kinase"/>
    <property type="match status" value="1"/>
</dbReference>
<evidence type="ECO:0000313" key="2">
    <source>
        <dbReference type="Proteomes" id="UP000258928"/>
    </source>
</evidence>
<dbReference type="InterPro" id="IPR036890">
    <property type="entry name" value="HATPase_C_sf"/>
</dbReference>
<comment type="caution">
    <text evidence="1">The sequence shown here is derived from an EMBL/GenBank/DDBJ whole genome shotgun (WGS) entry which is preliminary data.</text>
</comment>
<dbReference type="Gene3D" id="3.30.565.10">
    <property type="entry name" value="Histidine kinase-like ATPase, C-terminal domain"/>
    <property type="match status" value="1"/>
</dbReference>
<dbReference type="Pfam" id="PF13589">
    <property type="entry name" value="HATPase_c_3"/>
    <property type="match status" value="1"/>
</dbReference>
<name>A0ABD7P9N8_KLEVA</name>
<evidence type="ECO:0000313" key="1">
    <source>
        <dbReference type="EMBL" id="SXF96582.1"/>
    </source>
</evidence>
<dbReference type="AlphaFoldDB" id="A0ABD7P9N8"/>
<dbReference type="Proteomes" id="UP000258928">
    <property type="component" value="Unassembled WGS sequence"/>
</dbReference>
<keyword evidence="1" id="KW-0808">Transferase</keyword>
<keyword evidence="1" id="KW-0418">Kinase</keyword>
<accession>A0ABD7P9N8</accession>
<sequence length="204" mass="22483">MVSTSLKFGGKIIEELSQKIPSSLFALNELVKNSYDAFSPDVNITVVPSELMIIISDNGNGMSIEEINSLFHISKSSKEYGREISQDGVTRIIQGSKGLGFLSAFKFGNTVEWKTCKNGVRSVFSVRKADLINKDDISGIVIPIKTDSSTEKGTEIKIYTDQLGMDELLSDLSDDKVSSKLSASMLDESFNIKIKIEGKDRVIW</sequence>